<organism evidence="1 2">
    <name type="scientific">Streptomyces hirsutus</name>
    <dbReference type="NCBI Taxonomy" id="35620"/>
    <lineage>
        <taxon>Bacteria</taxon>
        <taxon>Bacillati</taxon>
        <taxon>Actinomycetota</taxon>
        <taxon>Actinomycetes</taxon>
        <taxon>Kitasatosporales</taxon>
        <taxon>Streptomycetaceae</taxon>
        <taxon>Streptomyces</taxon>
    </lineage>
</organism>
<gene>
    <name evidence="1" type="ORF">OIE73_05850</name>
</gene>
<dbReference type="RefSeq" id="WP_326751584.1">
    <property type="nucleotide sequence ID" value="NZ_CP109134.1"/>
</dbReference>
<evidence type="ECO:0008006" key="3">
    <source>
        <dbReference type="Google" id="ProtNLM"/>
    </source>
</evidence>
<keyword evidence="2" id="KW-1185">Reference proteome</keyword>
<evidence type="ECO:0000313" key="1">
    <source>
        <dbReference type="EMBL" id="WSD05325.1"/>
    </source>
</evidence>
<proteinExistence type="predicted"/>
<sequence length="42" mass="4581">MNAKERARREAVRLRASELFAAGVGAPEVARQLRVSPKSACQ</sequence>
<evidence type="ECO:0000313" key="2">
    <source>
        <dbReference type="Proteomes" id="UP001335325"/>
    </source>
</evidence>
<name>A0ABZ1GGS0_9ACTN</name>
<dbReference type="Proteomes" id="UP001335325">
    <property type="component" value="Chromosome"/>
</dbReference>
<protein>
    <recommendedName>
        <fullName evidence="3">Transposase</fullName>
    </recommendedName>
</protein>
<dbReference type="GeneID" id="91542074"/>
<accession>A0ABZ1GGS0</accession>
<reference evidence="1 2" key="1">
    <citation type="submission" date="2022-10" db="EMBL/GenBank/DDBJ databases">
        <title>The complete genomes of actinobacterial strains from the NBC collection.</title>
        <authorList>
            <person name="Joergensen T.S."/>
            <person name="Alvarez Arevalo M."/>
            <person name="Sterndorff E.B."/>
            <person name="Faurdal D."/>
            <person name="Vuksanovic O."/>
            <person name="Mourched A.-S."/>
            <person name="Charusanti P."/>
            <person name="Shaw S."/>
            <person name="Blin K."/>
            <person name="Weber T."/>
        </authorList>
    </citation>
    <scope>NUCLEOTIDE SEQUENCE [LARGE SCALE GENOMIC DNA]</scope>
    <source>
        <strain evidence="1 2">NBC 01753</strain>
    </source>
</reference>
<dbReference type="EMBL" id="CP109134">
    <property type="protein sequence ID" value="WSD05325.1"/>
    <property type="molecule type" value="Genomic_DNA"/>
</dbReference>